<dbReference type="GO" id="GO:0016491">
    <property type="term" value="F:oxidoreductase activity"/>
    <property type="evidence" value="ECO:0007669"/>
    <property type="project" value="UniProtKB-KW"/>
</dbReference>
<sequence length="278" mass="29143">MSTHGGELSGKVAIVTGAANPGNIGSETAEIMAREGASVVLADVAEDILLETTQALADKGYNVAACVTDVSSEDAIKNLIAFTVEKFGRLDVIDNNAARTSVGADLLVTDMEAELWDQTFAINARGIMLMCKHGIPEMIKSGRGGSIINISSGTATGGSFYTTAYASSKGAVEVLTKYIATQYGPQKIRCNAVAPGPILTSSLQRGLPHELREIYRRHTVLGEFGKPSEIGEVVAFLASDRASYVTGQTIQVDGGCASHLSTSVELAELMARGNMPTV</sequence>
<comment type="caution">
    <text evidence="3">The sequence shown here is derived from an EMBL/GenBank/DDBJ whole genome shotgun (WGS) entry which is preliminary data.</text>
</comment>
<dbReference type="PANTHER" id="PTHR24321:SF8">
    <property type="entry name" value="ESTRADIOL 17-BETA-DEHYDROGENASE 8-RELATED"/>
    <property type="match status" value="1"/>
</dbReference>
<comment type="similarity">
    <text evidence="1">Belongs to the short-chain dehydrogenases/reductases (SDR) family.</text>
</comment>
<dbReference type="PANTHER" id="PTHR24321">
    <property type="entry name" value="DEHYDROGENASES, SHORT CHAIN"/>
    <property type="match status" value="1"/>
</dbReference>
<dbReference type="Proteomes" id="UP000561459">
    <property type="component" value="Unassembled WGS sequence"/>
</dbReference>
<reference evidence="3 4" key="1">
    <citation type="submission" date="2020-08" db="EMBL/GenBank/DDBJ databases">
        <title>Genomic Encyclopedia of Type Strains, Phase IV (KMG-IV): sequencing the most valuable type-strain genomes for metagenomic binning, comparative biology and taxonomic classification.</title>
        <authorList>
            <person name="Goeker M."/>
        </authorList>
    </citation>
    <scope>NUCLEOTIDE SEQUENCE [LARGE SCALE GENOMIC DNA]</scope>
    <source>
        <strain evidence="3 4">DSM 27568</strain>
    </source>
</reference>
<dbReference type="SUPFAM" id="SSF51735">
    <property type="entry name" value="NAD(P)-binding Rossmann-fold domains"/>
    <property type="match status" value="1"/>
</dbReference>
<dbReference type="Gene3D" id="3.40.50.720">
    <property type="entry name" value="NAD(P)-binding Rossmann-like Domain"/>
    <property type="match status" value="1"/>
</dbReference>
<keyword evidence="2" id="KW-0560">Oxidoreductase</keyword>
<keyword evidence="4" id="KW-1185">Reference proteome</keyword>
<organism evidence="3 4">
    <name type="scientific">Novosphingobium fluoreni</name>
    <dbReference type="NCBI Taxonomy" id="1391222"/>
    <lineage>
        <taxon>Bacteria</taxon>
        <taxon>Pseudomonadati</taxon>
        <taxon>Pseudomonadota</taxon>
        <taxon>Alphaproteobacteria</taxon>
        <taxon>Sphingomonadales</taxon>
        <taxon>Sphingomonadaceae</taxon>
        <taxon>Novosphingobium</taxon>
    </lineage>
</organism>
<dbReference type="FunFam" id="3.40.50.720:FF:000084">
    <property type="entry name" value="Short-chain dehydrogenase reductase"/>
    <property type="match status" value="1"/>
</dbReference>
<name>A0A7W6BZ82_9SPHN</name>
<dbReference type="PRINTS" id="PR00081">
    <property type="entry name" value="GDHRDH"/>
</dbReference>
<gene>
    <name evidence="3" type="ORF">GGR39_002253</name>
</gene>
<evidence type="ECO:0000256" key="2">
    <source>
        <dbReference type="ARBA" id="ARBA00023002"/>
    </source>
</evidence>
<dbReference type="RefSeq" id="WP_082668034.1">
    <property type="nucleotide sequence ID" value="NZ_JACIDY010000005.1"/>
</dbReference>
<dbReference type="CDD" id="cd05233">
    <property type="entry name" value="SDR_c"/>
    <property type="match status" value="1"/>
</dbReference>
<dbReference type="AlphaFoldDB" id="A0A7W6BZ82"/>
<dbReference type="InterPro" id="IPR002347">
    <property type="entry name" value="SDR_fam"/>
</dbReference>
<proteinExistence type="inferred from homology"/>
<dbReference type="EMBL" id="JACIDY010000005">
    <property type="protein sequence ID" value="MBB3940596.1"/>
    <property type="molecule type" value="Genomic_DNA"/>
</dbReference>
<dbReference type="Pfam" id="PF13561">
    <property type="entry name" value="adh_short_C2"/>
    <property type="match status" value="1"/>
</dbReference>
<protein>
    <submittedName>
        <fullName evidence="3">NAD(P)-dependent dehydrogenase (Short-subunit alcohol dehydrogenase family)</fullName>
    </submittedName>
</protein>
<evidence type="ECO:0000313" key="4">
    <source>
        <dbReference type="Proteomes" id="UP000561459"/>
    </source>
</evidence>
<evidence type="ECO:0000313" key="3">
    <source>
        <dbReference type="EMBL" id="MBB3940596.1"/>
    </source>
</evidence>
<dbReference type="InterPro" id="IPR036291">
    <property type="entry name" value="NAD(P)-bd_dom_sf"/>
</dbReference>
<evidence type="ECO:0000256" key="1">
    <source>
        <dbReference type="ARBA" id="ARBA00006484"/>
    </source>
</evidence>
<accession>A0A7W6BZ82</accession>
<dbReference type="PRINTS" id="PR00080">
    <property type="entry name" value="SDRFAMILY"/>
</dbReference>